<dbReference type="SUPFAM" id="SSF51569">
    <property type="entry name" value="Aldolase"/>
    <property type="match status" value="1"/>
</dbReference>
<dbReference type="Gene3D" id="3.20.20.70">
    <property type="entry name" value="Aldolase class I"/>
    <property type="match status" value="1"/>
</dbReference>
<dbReference type="OrthoDB" id="2638at2759"/>
<keyword evidence="3 6" id="KW-0808">Transferase</keyword>
<dbReference type="EMBL" id="KV918763">
    <property type="protein sequence ID" value="OSX81307.1"/>
    <property type="molecule type" value="Genomic_DNA"/>
</dbReference>
<dbReference type="Pfam" id="PF01474">
    <property type="entry name" value="DAHP_synth_2"/>
    <property type="match status" value="1"/>
</dbReference>
<sequence>MAAFLPAPLLSTASSRAHQRSVCGRSAPPRMTAAASPSSGAEAPSALPDDGEWAIDSWRRFPALQQPVYPDETALAEVEDRLSRNPPLVFPGETERLKTSLAAAGRGEAFVLQGGDCAETFDDFSTTSVEATFRLLIAQVIAMSYLSGLPIVKIGRIAGQFAKPRSALTEKTADGQEIPSYRGDIIHSSDPSAEARVPDPERLVRAYSQSAAALNMLRALAKSSSSMGDWTDLISTLGGDAQRDLVEKIEDALSFVSACGVAVEGNAAFREPEFYTSHEALLLPFEQALTRYVAAHPSRRGGDATASSKAWWNTSAHMVWVGERTRQLDHAHVEFLRGISNPIGVKVGPTTEPEYLLQILERLNPTNEEGRIMVIVRMGAEKVWRKLPPLLRAVTAAGKHVVWSCDPMHENTIKTASGVKTRPVDLIMNEMNAFFSVHAAEGTVPGGIHLEMTGLRDVTECLGGGESPVSERALADNYQSACDPRLNGSQALEVAIAAGRRLRERSRREK</sequence>
<dbReference type="Proteomes" id="UP000218209">
    <property type="component" value="Unassembled WGS sequence"/>
</dbReference>
<reference evidence="8 9" key="1">
    <citation type="submission" date="2017-03" db="EMBL/GenBank/DDBJ databases">
        <title>WGS assembly of Porphyra umbilicalis.</title>
        <authorList>
            <person name="Brawley S.H."/>
            <person name="Blouin N.A."/>
            <person name="Ficko-Blean E."/>
            <person name="Wheeler G.L."/>
            <person name="Lohr M."/>
            <person name="Goodson H.V."/>
            <person name="Jenkins J.W."/>
            <person name="Blaby-Haas C.E."/>
            <person name="Helliwell K.E."/>
            <person name="Chan C."/>
            <person name="Marriage T."/>
            <person name="Bhattacharya D."/>
            <person name="Klein A.S."/>
            <person name="Badis Y."/>
            <person name="Brodie J."/>
            <person name="Cao Y."/>
            <person name="Collen J."/>
            <person name="Dittami S.M."/>
            <person name="Gachon C.M."/>
            <person name="Green B.R."/>
            <person name="Karpowicz S."/>
            <person name="Kim J.W."/>
            <person name="Kudahl U."/>
            <person name="Lin S."/>
            <person name="Michel G."/>
            <person name="Mittag M."/>
            <person name="Olson B.J."/>
            <person name="Pangilinan J."/>
            <person name="Peng Y."/>
            <person name="Qiu H."/>
            <person name="Shu S."/>
            <person name="Singer J.T."/>
            <person name="Smith A.G."/>
            <person name="Sprecher B.N."/>
            <person name="Wagner V."/>
            <person name="Wang W."/>
            <person name="Wang Z.-Y."/>
            <person name="Yan J."/>
            <person name="Yarish C."/>
            <person name="Zoeuner-Riek S."/>
            <person name="Zhuang Y."/>
            <person name="Zou Y."/>
            <person name="Lindquist E.A."/>
            <person name="Grimwood J."/>
            <person name="Barry K."/>
            <person name="Rokhsar D.S."/>
            <person name="Schmutz J."/>
            <person name="Stiller J.W."/>
            <person name="Grossman A.R."/>
            <person name="Prochnik S.E."/>
        </authorList>
    </citation>
    <scope>NUCLEOTIDE SEQUENCE [LARGE SCALE GENOMIC DNA]</scope>
    <source>
        <strain evidence="8">4086291</strain>
    </source>
</reference>
<dbReference type="InterPro" id="IPR013785">
    <property type="entry name" value="Aldolase_TIM"/>
</dbReference>
<dbReference type="GO" id="GO:0003849">
    <property type="term" value="F:3-deoxy-7-phosphoheptulonate synthase activity"/>
    <property type="evidence" value="ECO:0007669"/>
    <property type="project" value="UniProtKB-EC"/>
</dbReference>
<evidence type="ECO:0000256" key="4">
    <source>
        <dbReference type="ARBA" id="ARBA00047508"/>
    </source>
</evidence>
<dbReference type="GO" id="GO:0009423">
    <property type="term" value="P:chorismate biosynthetic process"/>
    <property type="evidence" value="ECO:0007669"/>
    <property type="project" value="UniProtKB-UniPathway"/>
</dbReference>
<protein>
    <recommendedName>
        <fullName evidence="6">Phospho-2-dehydro-3-deoxyheptonate aldolase</fullName>
        <ecNumber evidence="6">2.5.1.54</ecNumber>
    </recommendedName>
</protein>
<feature type="region of interest" description="Disordered" evidence="7">
    <location>
        <begin position="16"/>
        <end position="49"/>
    </location>
</feature>
<dbReference type="EC" id="2.5.1.54" evidence="6"/>
<keyword evidence="5" id="KW-0464">Manganese</keyword>
<feature type="binding site" evidence="5">
    <location>
        <position position="451"/>
    </location>
    <ligand>
        <name>Mn(2+)</name>
        <dbReference type="ChEBI" id="CHEBI:29035"/>
    </ligand>
</feature>
<dbReference type="UniPathway" id="UPA00053">
    <property type="reaction ID" value="UER00084"/>
</dbReference>
<keyword evidence="5" id="KW-0104">Cadmium</keyword>
<dbReference type="AlphaFoldDB" id="A0A1X6PKC0"/>
<feature type="binding site" evidence="5">
    <location>
        <position position="156"/>
    </location>
    <ligand>
        <name>phosphoenolpyruvate</name>
        <dbReference type="ChEBI" id="CHEBI:58702"/>
    </ligand>
</feature>
<organism evidence="8 9">
    <name type="scientific">Porphyra umbilicalis</name>
    <name type="common">Purple laver</name>
    <name type="synonym">Red alga</name>
    <dbReference type="NCBI Taxonomy" id="2786"/>
    <lineage>
        <taxon>Eukaryota</taxon>
        <taxon>Rhodophyta</taxon>
        <taxon>Bangiophyceae</taxon>
        <taxon>Bangiales</taxon>
        <taxon>Bangiaceae</taxon>
        <taxon>Porphyra</taxon>
    </lineage>
</organism>
<evidence type="ECO:0000256" key="1">
    <source>
        <dbReference type="ARBA" id="ARBA00004688"/>
    </source>
</evidence>
<dbReference type="GO" id="GO:0009073">
    <property type="term" value="P:aromatic amino acid family biosynthetic process"/>
    <property type="evidence" value="ECO:0007669"/>
    <property type="project" value="UniProtKB-KW"/>
</dbReference>
<evidence type="ECO:0000256" key="5">
    <source>
        <dbReference type="PIRSR" id="PIRSR602480-1"/>
    </source>
</evidence>
<feature type="binding site" evidence="5">
    <location>
        <begin position="323"/>
        <end position="324"/>
    </location>
    <ligand>
        <name>phosphoenolpyruvate</name>
        <dbReference type="ChEBI" id="CHEBI:58702"/>
    </ligand>
</feature>
<evidence type="ECO:0000256" key="2">
    <source>
        <dbReference type="ARBA" id="ARBA00008911"/>
    </source>
</evidence>
<dbReference type="InterPro" id="IPR002480">
    <property type="entry name" value="DAHP_synth_2"/>
</dbReference>
<accession>A0A1X6PKC0</accession>
<comment type="pathway">
    <text evidence="1 6">Metabolic intermediate biosynthesis; chorismate biosynthesis; chorismate from D-erythrose 4-phosphate and phosphoenolpyruvate: step 1/7.</text>
</comment>
<keyword evidence="6" id="KW-0028">Amino-acid biosynthesis</keyword>
<feature type="binding site" evidence="5">
    <location>
        <position position="483"/>
    </location>
    <ligand>
        <name>Mn(2+)</name>
        <dbReference type="ChEBI" id="CHEBI:29035"/>
    </ligand>
</feature>
<proteinExistence type="inferred from homology"/>
<feature type="binding site" evidence="5">
    <location>
        <position position="346"/>
    </location>
    <ligand>
        <name>phosphoenolpyruvate</name>
        <dbReference type="ChEBI" id="CHEBI:58702"/>
    </ligand>
</feature>
<comment type="cofactor">
    <cofactor evidence="5">
        <name>Mn(2+)</name>
        <dbReference type="ChEBI" id="CHEBI:29035"/>
    </cofactor>
    <cofactor evidence="5">
        <name>Co(2+)</name>
        <dbReference type="ChEBI" id="CHEBI:48828"/>
    </cofactor>
    <cofactor evidence="5">
        <name>Cd(2+)</name>
        <dbReference type="ChEBI" id="CHEBI:48775"/>
    </cofactor>
    <text evidence="5">Binds 1 divalent cation per subunit. The enzyme is active with manganese, cobalt or cadmium ions.</text>
</comment>
<comment type="catalytic activity">
    <reaction evidence="4 6">
        <text>D-erythrose 4-phosphate + phosphoenolpyruvate + H2O = 7-phospho-2-dehydro-3-deoxy-D-arabino-heptonate + phosphate</text>
        <dbReference type="Rhea" id="RHEA:14717"/>
        <dbReference type="ChEBI" id="CHEBI:15377"/>
        <dbReference type="ChEBI" id="CHEBI:16897"/>
        <dbReference type="ChEBI" id="CHEBI:43474"/>
        <dbReference type="ChEBI" id="CHEBI:58394"/>
        <dbReference type="ChEBI" id="CHEBI:58702"/>
        <dbReference type="EC" id="2.5.1.54"/>
    </reaction>
</comment>
<feature type="binding site" evidence="5">
    <location>
        <position position="409"/>
    </location>
    <ligand>
        <name>Mn(2+)</name>
        <dbReference type="ChEBI" id="CHEBI:29035"/>
    </ligand>
</feature>
<name>A0A1X6PKC0_PORUM</name>
<dbReference type="PANTHER" id="PTHR21337:SF0">
    <property type="entry name" value="PHOSPHO-2-DEHYDRO-3-DEOXYHEPTONATE ALDOLASE"/>
    <property type="match status" value="1"/>
</dbReference>
<keyword evidence="9" id="KW-1185">Reference proteome</keyword>
<evidence type="ECO:0000313" key="9">
    <source>
        <dbReference type="Proteomes" id="UP000218209"/>
    </source>
</evidence>
<feature type="binding site" evidence="5">
    <location>
        <position position="117"/>
    </location>
    <ligand>
        <name>Mn(2+)</name>
        <dbReference type="ChEBI" id="CHEBI:29035"/>
    </ligand>
</feature>
<dbReference type="PANTHER" id="PTHR21337">
    <property type="entry name" value="PHOSPHO-2-DEHYDRO-3-DEOXYHEPTONATE ALDOLASE 1, 2"/>
    <property type="match status" value="1"/>
</dbReference>
<evidence type="ECO:0000256" key="7">
    <source>
        <dbReference type="SAM" id="MobiDB-lite"/>
    </source>
</evidence>
<gene>
    <name evidence="8" type="ORF">BU14_0022s0028</name>
</gene>
<feature type="binding site" evidence="5">
    <location>
        <position position="377"/>
    </location>
    <ligand>
        <name>phosphoenolpyruvate</name>
        <dbReference type="ChEBI" id="CHEBI:58702"/>
    </ligand>
</feature>
<evidence type="ECO:0000256" key="3">
    <source>
        <dbReference type="ARBA" id="ARBA00022679"/>
    </source>
</evidence>
<evidence type="ECO:0000256" key="6">
    <source>
        <dbReference type="RuleBase" id="RU363071"/>
    </source>
</evidence>
<keyword evidence="5" id="KW-0170">Cobalt</keyword>
<keyword evidence="6" id="KW-0057">Aromatic amino acid biosynthesis</keyword>
<feature type="compositionally biased region" description="Low complexity" evidence="7">
    <location>
        <begin position="33"/>
        <end position="46"/>
    </location>
</feature>
<evidence type="ECO:0000313" key="8">
    <source>
        <dbReference type="EMBL" id="OSX81307.1"/>
    </source>
</evidence>
<dbReference type="GO" id="GO:0008652">
    <property type="term" value="P:amino acid biosynthetic process"/>
    <property type="evidence" value="ECO:0007669"/>
    <property type="project" value="UniProtKB-KW"/>
</dbReference>
<comment type="similarity">
    <text evidence="2 6">Belongs to the class-II DAHP synthase family.</text>
</comment>